<gene>
    <name evidence="2" type="ORF">QSV35_19360</name>
</gene>
<dbReference type="InterPro" id="IPR036291">
    <property type="entry name" value="NAD(P)-bd_dom_sf"/>
</dbReference>
<comment type="caution">
    <text evidence="2">The sequence shown here is derived from an EMBL/GenBank/DDBJ whole genome shotgun (WGS) entry which is preliminary data.</text>
</comment>
<dbReference type="PANTHER" id="PTHR43162:SF1">
    <property type="entry name" value="PRESTALK A DIFFERENTIATION PROTEIN A"/>
    <property type="match status" value="1"/>
</dbReference>
<feature type="domain" description="NAD(P)-binding" evidence="1">
    <location>
        <begin position="8"/>
        <end position="170"/>
    </location>
</feature>
<dbReference type="Proteomes" id="UP001235064">
    <property type="component" value="Unassembled WGS sequence"/>
</dbReference>
<evidence type="ECO:0000259" key="1">
    <source>
        <dbReference type="Pfam" id="PF13460"/>
    </source>
</evidence>
<dbReference type="SUPFAM" id="SSF51735">
    <property type="entry name" value="NAD(P)-binding Rossmann-fold domains"/>
    <property type="match status" value="1"/>
</dbReference>
<dbReference type="Gene3D" id="3.40.50.720">
    <property type="entry name" value="NAD(P)-binding Rossmann-like Domain"/>
    <property type="match status" value="1"/>
</dbReference>
<dbReference type="RefSeq" id="WP_286290624.1">
    <property type="nucleotide sequence ID" value="NZ_JASXSZ010000009.1"/>
</dbReference>
<dbReference type="InterPro" id="IPR016040">
    <property type="entry name" value="NAD(P)-bd_dom"/>
</dbReference>
<proteinExistence type="predicted"/>
<accession>A0ABT7N468</accession>
<dbReference type="PANTHER" id="PTHR43162">
    <property type="match status" value="1"/>
</dbReference>
<sequence length="254" mass="26121">MASILVTGGTGNLGRHVVPLLRGRGHDVRVLSRSAHAGREFVVGDTFTGAGLDAAFAGVDTVLHLAGSNKGDEIGAGHVADAARTAGVGHVVLISVTGADALPLAYFRSKDRSEHVVAASGVPYTVLRAAQFHDFAWTVFGGLMKSPIVPAPAGVRFETVDVADVAARLAELVDGAPAGRVPDIAGPEVIEVPTMLRQLASARGLRRSFLPVHVPGAMGRAYRDGANLAGSDALRGALTWSEYLALRAAVPAAA</sequence>
<evidence type="ECO:0000313" key="2">
    <source>
        <dbReference type="EMBL" id="MDL9981494.1"/>
    </source>
</evidence>
<keyword evidence="3" id="KW-1185">Reference proteome</keyword>
<protein>
    <submittedName>
        <fullName evidence="2">NAD(P)H-binding protein</fullName>
    </submittedName>
</protein>
<dbReference type="EMBL" id="JASXSZ010000009">
    <property type="protein sequence ID" value="MDL9981494.1"/>
    <property type="molecule type" value="Genomic_DNA"/>
</dbReference>
<dbReference type="Pfam" id="PF13460">
    <property type="entry name" value="NAD_binding_10"/>
    <property type="match status" value="1"/>
</dbReference>
<organism evidence="2 3">
    <name type="scientific">Microbacterium candidum</name>
    <dbReference type="NCBI Taxonomy" id="3041922"/>
    <lineage>
        <taxon>Bacteria</taxon>
        <taxon>Bacillati</taxon>
        <taxon>Actinomycetota</taxon>
        <taxon>Actinomycetes</taxon>
        <taxon>Micrococcales</taxon>
        <taxon>Microbacteriaceae</taxon>
        <taxon>Microbacterium</taxon>
    </lineage>
</organism>
<name>A0ABT7N468_9MICO</name>
<dbReference type="InterPro" id="IPR051604">
    <property type="entry name" value="Ergot_Alk_Oxidoreductase"/>
</dbReference>
<reference evidence="2 3" key="1">
    <citation type="submission" date="2023-06" db="EMBL/GenBank/DDBJ databases">
        <title>Microbacterium sp. nov., isolated from a waste landfill.</title>
        <authorList>
            <person name="Wen W."/>
        </authorList>
    </citation>
    <scope>NUCLEOTIDE SEQUENCE [LARGE SCALE GENOMIC DNA]</scope>
    <source>
        <strain evidence="2 3">ASV49</strain>
    </source>
</reference>
<evidence type="ECO:0000313" key="3">
    <source>
        <dbReference type="Proteomes" id="UP001235064"/>
    </source>
</evidence>